<dbReference type="Proteomes" id="UP000800200">
    <property type="component" value="Unassembled WGS sequence"/>
</dbReference>
<dbReference type="SMART" id="SM01130">
    <property type="entry name" value="DHDPS"/>
    <property type="match status" value="1"/>
</dbReference>
<dbReference type="AlphaFoldDB" id="A0A6A6DRY7"/>
<evidence type="ECO:0000313" key="2">
    <source>
        <dbReference type="Proteomes" id="UP000800200"/>
    </source>
</evidence>
<dbReference type="PANTHER" id="PTHR12128:SF47">
    <property type="entry name" value="DIHYDRODIPICOLINATE SYNTHASE-RELATED"/>
    <property type="match status" value="1"/>
</dbReference>
<dbReference type="Gene3D" id="3.20.20.70">
    <property type="entry name" value="Aldolase class I"/>
    <property type="match status" value="1"/>
</dbReference>
<proteinExistence type="predicted"/>
<sequence length="340" mass="36898">MPVTKSTIPAKARPLPPGVYCPVISLYKSTKTQEIDHDAMYKHCQYLVRGGLHGLVYQGTNGEAILLNPEEKKDVLRTVRKAVTELGLPDYPIVAGISAQSTNESIQLAKDAYEAGASFALLLPPSFWAKSVSEEALLGFYRDVADESPLPVVCYNFPGVTAGIDLNSDDLSALASHPNIVGVKLTCGNVGKAVRLTSKFSPEQFSVYGGSSDFLFPTLEAGGVGCVTGLANVFPRSTAHIYDLWIQDKKDAARKLQEVVANAEWACKKSLSLTKFGVGHFVGKRIGLTDPKTFNPRRPYLPPNEKMQKWTIDVMSVLVEEENSIPERALKGAQAVNGTK</sequence>
<dbReference type="EMBL" id="ML994658">
    <property type="protein sequence ID" value="KAF2180416.1"/>
    <property type="molecule type" value="Genomic_DNA"/>
</dbReference>
<dbReference type="SUPFAM" id="SSF51569">
    <property type="entry name" value="Aldolase"/>
    <property type="match status" value="1"/>
</dbReference>
<dbReference type="InterPro" id="IPR013785">
    <property type="entry name" value="Aldolase_TIM"/>
</dbReference>
<dbReference type="OrthoDB" id="191315at2759"/>
<evidence type="ECO:0000313" key="1">
    <source>
        <dbReference type="EMBL" id="KAF2180416.1"/>
    </source>
</evidence>
<organism evidence="1 2">
    <name type="scientific">Zopfia rhizophila CBS 207.26</name>
    <dbReference type="NCBI Taxonomy" id="1314779"/>
    <lineage>
        <taxon>Eukaryota</taxon>
        <taxon>Fungi</taxon>
        <taxon>Dikarya</taxon>
        <taxon>Ascomycota</taxon>
        <taxon>Pezizomycotina</taxon>
        <taxon>Dothideomycetes</taxon>
        <taxon>Dothideomycetes incertae sedis</taxon>
        <taxon>Zopfiaceae</taxon>
        <taxon>Zopfia</taxon>
    </lineage>
</organism>
<name>A0A6A6DRY7_9PEZI</name>
<protein>
    <submittedName>
        <fullName evidence="1">Dihydrodipicolinate synthase</fullName>
    </submittedName>
</protein>
<gene>
    <name evidence="1" type="ORF">K469DRAFT_714799</name>
</gene>
<dbReference type="GO" id="GO:0008840">
    <property type="term" value="F:4-hydroxy-tetrahydrodipicolinate synthase activity"/>
    <property type="evidence" value="ECO:0007669"/>
    <property type="project" value="TreeGrafter"/>
</dbReference>
<dbReference type="InterPro" id="IPR002220">
    <property type="entry name" value="DapA-like"/>
</dbReference>
<dbReference type="PRINTS" id="PR00146">
    <property type="entry name" value="DHPICSNTHASE"/>
</dbReference>
<dbReference type="PANTHER" id="PTHR12128">
    <property type="entry name" value="DIHYDRODIPICOLINATE SYNTHASE"/>
    <property type="match status" value="1"/>
</dbReference>
<accession>A0A6A6DRY7</accession>
<keyword evidence="2" id="KW-1185">Reference proteome</keyword>
<reference evidence="1" key="1">
    <citation type="journal article" date="2020" name="Stud. Mycol.">
        <title>101 Dothideomycetes genomes: a test case for predicting lifestyles and emergence of pathogens.</title>
        <authorList>
            <person name="Haridas S."/>
            <person name="Albert R."/>
            <person name="Binder M."/>
            <person name="Bloem J."/>
            <person name="Labutti K."/>
            <person name="Salamov A."/>
            <person name="Andreopoulos B."/>
            <person name="Baker S."/>
            <person name="Barry K."/>
            <person name="Bills G."/>
            <person name="Bluhm B."/>
            <person name="Cannon C."/>
            <person name="Castanera R."/>
            <person name="Culley D."/>
            <person name="Daum C."/>
            <person name="Ezra D."/>
            <person name="Gonzalez J."/>
            <person name="Henrissat B."/>
            <person name="Kuo A."/>
            <person name="Liang C."/>
            <person name="Lipzen A."/>
            <person name="Lutzoni F."/>
            <person name="Magnuson J."/>
            <person name="Mondo S."/>
            <person name="Nolan M."/>
            <person name="Ohm R."/>
            <person name="Pangilinan J."/>
            <person name="Park H.-J."/>
            <person name="Ramirez L."/>
            <person name="Alfaro M."/>
            <person name="Sun H."/>
            <person name="Tritt A."/>
            <person name="Yoshinaga Y."/>
            <person name="Zwiers L.-H."/>
            <person name="Turgeon B."/>
            <person name="Goodwin S."/>
            <person name="Spatafora J."/>
            <person name="Crous P."/>
            <person name="Grigoriev I."/>
        </authorList>
    </citation>
    <scope>NUCLEOTIDE SEQUENCE</scope>
    <source>
        <strain evidence="1">CBS 207.26</strain>
    </source>
</reference>
<dbReference type="CDD" id="cd00408">
    <property type="entry name" value="DHDPS-like"/>
    <property type="match status" value="1"/>
</dbReference>
<dbReference type="Pfam" id="PF00701">
    <property type="entry name" value="DHDPS"/>
    <property type="match status" value="1"/>
</dbReference>